<accession>A0A645GE74</accession>
<dbReference type="AlphaFoldDB" id="A0A645GE74"/>
<dbReference type="EMBL" id="VSSQ01072785">
    <property type="protein sequence ID" value="MPN24079.1"/>
    <property type="molecule type" value="Genomic_DNA"/>
</dbReference>
<evidence type="ECO:0000313" key="2">
    <source>
        <dbReference type="EMBL" id="MPN24079.1"/>
    </source>
</evidence>
<evidence type="ECO:0000256" key="1">
    <source>
        <dbReference type="SAM" id="MobiDB-lite"/>
    </source>
</evidence>
<proteinExistence type="predicted"/>
<comment type="caution">
    <text evidence="2">The sequence shown here is derived from an EMBL/GenBank/DDBJ whole genome shotgun (WGS) entry which is preliminary data.</text>
</comment>
<reference evidence="2" key="1">
    <citation type="submission" date="2019-08" db="EMBL/GenBank/DDBJ databases">
        <authorList>
            <person name="Kucharzyk K."/>
            <person name="Murdoch R.W."/>
            <person name="Higgins S."/>
            <person name="Loffler F."/>
        </authorList>
    </citation>
    <scope>NUCLEOTIDE SEQUENCE</scope>
</reference>
<organism evidence="2">
    <name type="scientific">bioreactor metagenome</name>
    <dbReference type="NCBI Taxonomy" id="1076179"/>
    <lineage>
        <taxon>unclassified sequences</taxon>
        <taxon>metagenomes</taxon>
        <taxon>ecological metagenomes</taxon>
    </lineage>
</organism>
<protein>
    <submittedName>
        <fullName evidence="2">Uncharacterized protein</fullName>
    </submittedName>
</protein>
<sequence length="124" mass="12842">MAHARQARGDHAGVVEHQQVAGSEQARQVGEAAVDVRCAGDVQQAAAGALGRRVLGDQFGGEGEVEVVDSQGHDTNTAGKQKRLSQWKAELSSLPHSGIVHRRGVSGSRGTIAEAVPARNFAGA</sequence>
<name>A0A645GE74_9ZZZZ</name>
<feature type="region of interest" description="Disordered" evidence="1">
    <location>
        <begin position="1"/>
        <end position="31"/>
    </location>
</feature>
<gene>
    <name evidence="2" type="ORF">SDC9_171473</name>
</gene>